<keyword evidence="7 8" id="KW-0349">Heme</keyword>
<evidence type="ECO:0000256" key="8">
    <source>
        <dbReference type="RuleBase" id="RU000461"/>
    </source>
</evidence>
<dbReference type="InterPro" id="IPR001128">
    <property type="entry name" value="Cyt_P450"/>
</dbReference>
<evidence type="ECO:0000256" key="5">
    <source>
        <dbReference type="ARBA" id="ARBA00023004"/>
    </source>
</evidence>
<dbReference type="GO" id="GO:0004497">
    <property type="term" value="F:monooxygenase activity"/>
    <property type="evidence" value="ECO:0007669"/>
    <property type="project" value="UniProtKB-KW"/>
</dbReference>
<keyword evidence="6 8" id="KW-0503">Monooxygenase</keyword>
<evidence type="ECO:0000256" key="4">
    <source>
        <dbReference type="ARBA" id="ARBA00023002"/>
    </source>
</evidence>
<organism evidence="10 11">
    <name type="scientific">Lyophyllum shimeji</name>
    <name type="common">Hon-shimeji</name>
    <name type="synonym">Tricholoma shimeji</name>
    <dbReference type="NCBI Taxonomy" id="47721"/>
    <lineage>
        <taxon>Eukaryota</taxon>
        <taxon>Fungi</taxon>
        <taxon>Dikarya</taxon>
        <taxon>Basidiomycota</taxon>
        <taxon>Agaricomycotina</taxon>
        <taxon>Agaricomycetes</taxon>
        <taxon>Agaricomycetidae</taxon>
        <taxon>Agaricales</taxon>
        <taxon>Tricholomatineae</taxon>
        <taxon>Lyophyllaceae</taxon>
        <taxon>Lyophyllum</taxon>
    </lineage>
</organism>
<comment type="caution">
    <text evidence="10">The sequence shown here is derived from an EMBL/GenBank/DDBJ whole genome shotgun (WGS) entry which is preliminary data.</text>
</comment>
<evidence type="ECO:0000313" key="10">
    <source>
        <dbReference type="EMBL" id="GLB35207.1"/>
    </source>
</evidence>
<evidence type="ECO:0000256" key="6">
    <source>
        <dbReference type="ARBA" id="ARBA00023033"/>
    </source>
</evidence>
<name>A0A9P3PGY9_LYOSH</name>
<proteinExistence type="inferred from homology"/>
<accession>A0A9P3PGY9</accession>
<sequence>MLRAAFIVPLVIYVTRILYRFFIWKRKTAHLPCYGPAGIFGYYYTAVRYTFHSVECMQDAISKYNGRPFIMPTLINGAILVAGPQYIDFLRKSDDSIFSQKAAIQEATQLDYTLDPHQLKNPYAIGILLGEVTREIDKYIPDIVDETVLALDAALPFAKTNQVSVPLFHSMTSMIARVVNRSFVGPELCRDQDYIRASIRYAQTFIMYGMVLKLFPGFMKSSVYALLAALFGGKEEPARHLLPHLANYIKQREEGKRSTTIVEALIAASGENAEQLTMRVIALDFGSIHTLLVSIVVTQTLFELAAMTPPDVELIRSEVEDVLSQEGSWTKSALSRCSRLDSLLREVGRLHGVTIFSHERRTVQDAAFPDGIAVPGDTMVSVINLAVHLDPNIYPDPQKFDAFRFYRMRTAGDQDVKYDLATIDSNNYLLFGLGRHACAGRFFAAAVLKLVIATILLKYDVTLPEGVGKRPKNKVFSGVIVPADRARVKFTKRDSVKLPSTSCSL</sequence>
<reference evidence="10" key="1">
    <citation type="submission" date="2022-07" db="EMBL/GenBank/DDBJ databases">
        <title>The genome of Lyophyllum shimeji provides insight into the initial evolution of ectomycorrhizal fungal genome.</title>
        <authorList>
            <person name="Kobayashi Y."/>
            <person name="Shibata T."/>
            <person name="Hirakawa H."/>
            <person name="Shigenobu S."/>
            <person name="Nishiyama T."/>
            <person name="Yamada A."/>
            <person name="Hasebe M."/>
            <person name="Kawaguchi M."/>
        </authorList>
    </citation>
    <scope>NUCLEOTIDE SEQUENCE</scope>
    <source>
        <strain evidence="10">AT787</strain>
    </source>
</reference>
<keyword evidence="9" id="KW-0812">Transmembrane</keyword>
<keyword evidence="5 7" id="KW-0408">Iron</keyword>
<comment type="cofactor">
    <cofactor evidence="1 7">
        <name>heme</name>
        <dbReference type="ChEBI" id="CHEBI:30413"/>
    </cofactor>
</comment>
<feature type="binding site" description="axial binding residue" evidence="7">
    <location>
        <position position="438"/>
    </location>
    <ligand>
        <name>heme</name>
        <dbReference type="ChEBI" id="CHEBI:30413"/>
    </ligand>
    <ligandPart>
        <name>Fe</name>
        <dbReference type="ChEBI" id="CHEBI:18248"/>
    </ligandPart>
</feature>
<evidence type="ECO:0000313" key="11">
    <source>
        <dbReference type="Proteomes" id="UP001063166"/>
    </source>
</evidence>
<feature type="transmembrane region" description="Helical" evidence="9">
    <location>
        <begin position="205"/>
        <end position="231"/>
    </location>
</feature>
<dbReference type="OrthoDB" id="1844152at2759"/>
<keyword evidence="11" id="KW-1185">Reference proteome</keyword>
<keyword evidence="4 8" id="KW-0560">Oxidoreductase</keyword>
<dbReference type="InterPro" id="IPR017972">
    <property type="entry name" value="Cyt_P450_CS"/>
</dbReference>
<evidence type="ECO:0000256" key="7">
    <source>
        <dbReference type="PIRSR" id="PIRSR602403-1"/>
    </source>
</evidence>
<dbReference type="SUPFAM" id="SSF48264">
    <property type="entry name" value="Cytochrome P450"/>
    <property type="match status" value="1"/>
</dbReference>
<dbReference type="PANTHER" id="PTHR46206:SF1">
    <property type="entry name" value="P450, PUTATIVE (EUROFUNG)-RELATED"/>
    <property type="match status" value="1"/>
</dbReference>
<dbReference type="InterPro" id="IPR002403">
    <property type="entry name" value="Cyt_P450_E_grp-IV"/>
</dbReference>
<dbReference type="PANTHER" id="PTHR46206">
    <property type="entry name" value="CYTOCHROME P450"/>
    <property type="match status" value="1"/>
</dbReference>
<evidence type="ECO:0000256" key="1">
    <source>
        <dbReference type="ARBA" id="ARBA00001971"/>
    </source>
</evidence>
<dbReference type="PRINTS" id="PR00465">
    <property type="entry name" value="EP450IV"/>
</dbReference>
<dbReference type="Pfam" id="PF00067">
    <property type="entry name" value="p450"/>
    <property type="match status" value="1"/>
</dbReference>
<evidence type="ECO:0000256" key="2">
    <source>
        <dbReference type="ARBA" id="ARBA00010617"/>
    </source>
</evidence>
<dbReference type="CDD" id="cd11041">
    <property type="entry name" value="CYP503A1-like"/>
    <property type="match status" value="1"/>
</dbReference>
<comment type="similarity">
    <text evidence="2 8">Belongs to the cytochrome P450 family.</text>
</comment>
<dbReference type="EMBL" id="BRPK01000002">
    <property type="protein sequence ID" value="GLB35207.1"/>
    <property type="molecule type" value="Genomic_DNA"/>
</dbReference>
<protein>
    <submittedName>
        <fullName evidence="10">Cytochrome p450</fullName>
    </submittedName>
</protein>
<dbReference type="Proteomes" id="UP001063166">
    <property type="component" value="Unassembled WGS sequence"/>
</dbReference>
<dbReference type="Gene3D" id="1.10.630.10">
    <property type="entry name" value="Cytochrome P450"/>
    <property type="match status" value="1"/>
</dbReference>
<evidence type="ECO:0000256" key="9">
    <source>
        <dbReference type="SAM" id="Phobius"/>
    </source>
</evidence>
<keyword evidence="9" id="KW-1133">Transmembrane helix</keyword>
<gene>
    <name evidence="10" type="ORF">LshimejAT787_0207720</name>
</gene>
<dbReference type="GO" id="GO:0016705">
    <property type="term" value="F:oxidoreductase activity, acting on paired donors, with incorporation or reduction of molecular oxygen"/>
    <property type="evidence" value="ECO:0007669"/>
    <property type="project" value="InterPro"/>
</dbReference>
<evidence type="ECO:0000256" key="3">
    <source>
        <dbReference type="ARBA" id="ARBA00022723"/>
    </source>
</evidence>
<dbReference type="AlphaFoldDB" id="A0A9P3PGY9"/>
<keyword evidence="9" id="KW-0472">Membrane</keyword>
<dbReference type="PROSITE" id="PS00086">
    <property type="entry name" value="CYTOCHROME_P450"/>
    <property type="match status" value="1"/>
</dbReference>
<keyword evidence="3 7" id="KW-0479">Metal-binding</keyword>
<dbReference type="GO" id="GO:0005506">
    <property type="term" value="F:iron ion binding"/>
    <property type="evidence" value="ECO:0007669"/>
    <property type="project" value="InterPro"/>
</dbReference>
<feature type="transmembrane region" description="Helical" evidence="9">
    <location>
        <begin position="6"/>
        <end position="23"/>
    </location>
</feature>
<dbReference type="GO" id="GO:0020037">
    <property type="term" value="F:heme binding"/>
    <property type="evidence" value="ECO:0007669"/>
    <property type="project" value="InterPro"/>
</dbReference>
<dbReference type="InterPro" id="IPR036396">
    <property type="entry name" value="Cyt_P450_sf"/>
</dbReference>